<gene>
    <name evidence="1" type="ORF">JETT_3053</name>
</gene>
<accession>A0A533Q7W0</accession>
<proteinExistence type="predicted"/>
<dbReference type="Proteomes" id="UP000319783">
    <property type="component" value="Unassembled WGS sequence"/>
</dbReference>
<reference evidence="1 2" key="1">
    <citation type="submission" date="2019-04" db="EMBL/GenBank/DDBJ databases">
        <title>Genome of a novel bacterium Candidatus Jettenia ecosi reconstructed from metagenome of an anammox bioreactor.</title>
        <authorList>
            <person name="Mardanov A.V."/>
            <person name="Beletsky A.V."/>
            <person name="Ravin N.V."/>
            <person name="Botchkova E.A."/>
            <person name="Litti Y.V."/>
            <person name="Nozhevnikova A.N."/>
        </authorList>
    </citation>
    <scope>NUCLEOTIDE SEQUENCE [LARGE SCALE GENOMIC DNA]</scope>
    <source>
        <strain evidence="1">J2</strain>
    </source>
</reference>
<comment type="caution">
    <text evidence="1">The sequence shown here is derived from an EMBL/GenBank/DDBJ whole genome shotgun (WGS) entry which is preliminary data.</text>
</comment>
<name>A0A533Q7W0_9BACT</name>
<evidence type="ECO:0000313" key="2">
    <source>
        <dbReference type="Proteomes" id="UP000319783"/>
    </source>
</evidence>
<evidence type="ECO:0000313" key="1">
    <source>
        <dbReference type="EMBL" id="TLD40685.1"/>
    </source>
</evidence>
<protein>
    <submittedName>
        <fullName evidence="1">Uncharacterized protein</fullName>
    </submittedName>
</protein>
<dbReference type="EMBL" id="SULG01000086">
    <property type="protein sequence ID" value="TLD40685.1"/>
    <property type="molecule type" value="Genomic_DNA"/>
</dbReference>
<dbReference type="AlphaFoldDB" id="A0A533Q7W0"/>
<sequence>MNYSKSSYDIFNTLCQRKQPPESPFVKGNFPVSKKPISIKNNIPVK</sequence>
<organism evidence="1 2">
    <name type="scientific">Candidatus Jettenia ecosi</name>
    <dbReference type="NCBI Taxonomy" id="2494326"/>
    <lineage>
        <taxon>Bacteria</taxon>
        <taxon>Pseudomonadati</taxon>
        <taxon>Planctomycetota</taxon>
        <taxon>Candidatus Brocadiia</taxon>
        <taxon>Candidatus Brocadiales</taxon>
        <taxon>Candidatus Brocadiaceae</taxon>
        <taxon>Candidatus Jettenia</taxon>
    </lineage>
</organism>